<dbReference type="STRING" id="504472.Slin_6377"/>
<dbReference type="PANTHER" id="PTHR47197:SF3">
    <property type="entry name" value="DIHYDRO-HEME D1 DEHYDROGENASE"/>
    <property type="match status" value="1"/>
</dbReference>
<dbReference type="HOGENOM" id="CLU_043515_0_0_10"/>
<evidence type="ECO:0008006" key="4">
    <source>
        <dbReference type="Google" id="ProtNLM"/>
    </source>
</evidence>
<dbReference type="InterPro" id="IPR011048">
    <property type="entry name" value="Haem_d1_sf"/>
</dbReference>
<keyword evidence="1" id="KW-0732">Signal</keyword>
<dbReference type="SUPFAM" id="SSF51004">
    <property type="entry name" value="C-terminal (heme d1) domain of cytochrome cd1-nitrite reductase"/>
    <property type="match status" value="1"/>
</dbReference>
<organism evidence="2 3">
    <name type="scientific">Spirosoma linguale (strain ATCC 33905 / DSM 74 / LMG 10896 / Claus 1)</name>
    <dbReference type="NCBI Taxonomy" id="504472"/>
    <lineage>
        <taxon>Bacteria</taxon>
        <taxon>Pseudomonadati</taxon>
        <taxon>Bacteroidota</taxon>
        <taxon>Cytophagia</taxon>
        <taxon>Cytophagales</taxon>
        <taxon>Cytophagaceae</taxon>
        <taxon>Spirosoma</taxon>
    </lineage>
</organism>
<sequence length="340" mass="36665">MISFVKKITLAACLLGAGNVLVNAQPTYSFIQKISLPTGEGKWDYLKMDGERERLFVSHFDRVHVIDLKTNKQIGEITGLKGVHGIGLAKDLNKGYITNGTDNTVTVFDYNTFNVLQTIPVTGKKPDAILYDKSTKQVFVFNNGSGNAVVINAVTDKVVGSVEMGGAPEFAVSNEKGSLFNNNEDTNEIFEIDAKTFKIKNKYSVAPAGGVPTGLAYDAGSNRLFSVCRKPQALVVMDASTGKIVQSLPIGGGVDAVVYEKDLKLIMTSNGEGNVTIIHQDSPDTYSVVQTLTTRPGLKTMVHRGTTHRIYLSGADYQADGKTPAPGTFGVFVYGPQTRQ</sequence>
<dbReference type="AlphaFoldDB" id="D2QU53"/>
<dbReference type="EMBL" id="CP001769">
    <property type="protein sequence ID" value="ADB42335.1"/>
    <property type="molecule type" value="Genomic_DNA"/>
</dbReference>
<evidence type="ECO:0000313" key="3">
    <source>
        <dbReference type="Proteomes" id="UP000002028"/>
    </source>
</evidence>
<dbReference type="InterPro" id="IPR015943">
    <property type="entry name" value="WD40/YVTN_repeat-like_dom_sf"/>
</dbReference>
<dbReference type="eggNOG" id="COG3391">
    <property type="taxonomic scope" value="Bacteria"/>
</dbReference>
<dbReference type="InterPro" id="IPR051200">
    <property type="entry name" value="Host-pathogen_enzymatic-act"/>
</dbReference>
<protein>
    <recommendedName>
        <fullName evidence="4">40-residue YVTN family beta-propeller repeat protein</fullName>
    </recommendedName>
</protein>
<name>D2QU53_SPILD</name>
<feature type="signal peptide" evidence="1">
    <location>
        <begin position="1"/>
        <end position="24"/>
    </location>
</feature>
<dbReference type="PANTHER" id="PTHR47197">
    <property type="entry name" value="PROTEIN NIRF"/>
    <property type="match status" value="1"/>
</dbReference>
<dbReference type="RefSeq" id="WP_012930819.1">
    <property type="nucleotide sequence ID" value="NC_013730.1"/>
</dbReference>
<dbReference type="Proteomes" id="UP000002028">
    <property type="component" value="Chromosome"/>
</dbReference>
<feature type="chain" id="PRO_5003034279" description="40-residue YVTN family beta-propeller repeat protein" evidence="1">
    <location>
        <begin position="25"/>
        <end position="340"/>
    </location>
</feature>
<reference evidence="2 3" key="1">
    <citation type="journal article" date="2010" name="Stand. Genomic Sci.">
        <title>Complete genome sequence of Spirosoma linguale type strain (1).</title>
        <authorList>
            <person name="Lail K."/>
            <person name="Sikorski J."/>
            <person name="Saunders E."/>
            <person name="Lapidus A."/>
            <person name="Glavina Del Rio T."/>
            <person name="Copeland A."/>
            <person name="Tice H."/>
            <person name="Cheng J.-F."/>
            <person name="Lucas S."/>
            <person name="Nolan M."/>
            <person name="Bruce D."/>
            <person name="Goodwin L."/>
            <person name="Pitluck S."/>
            <person name="Ivanova N."/>
            <person name="Mavromatis K."/>
            <person name="Ovchinnikova G."/>
            <person name="Pati A."/>
            <person name="Chen A."/>
            <person name="Palaniappan K."/>
            <person name="Land M."/>
            <person name="Hauser L."/>
            <person name="Chang Y.-J."/>
            <person name="Jeffries C.D."/>
            <person name="Chain P."/>
            <person name="Brettin T."/>
            <person name="Detter J.C."/>
            <person name="Schuetze A."/>
            <person name="Rohde M."/>
            <person name="Tindall B.J."/>
            <person name="Goeker M."/>
            <person name="Bristow J."/>
            <person name="Eisen J.A."/>
            <person name="Markowitz V."/>
            <person name="Hugenholtz P."/>
            <person name="Kyrpides N.C."/>
            <person name="Klenk H.-P."/>
            <person name="Chen F."/>
        </authorList>
    </citation>
    <scope>NUCLEOTIDE SEQUENCE [LARGE SCALE GENOMIC DNA]</scope>
    <source>
        <strain evidence="3">ATCC 33905 / DSM 74 / LMG 10896 / Claus 1</strain>
    </source>
</reference>
<evidence type="ECO:0000313" key="2">
    <source>
        <dbReference type="EMBL" id="ADB42335.1"/>
    </source>
</evidence>
<dbReference type="Gene3D" id="2.130.10.10">
    <property type="entry name" value="YVTN repeat-like/Quinoprotein amine dehydrogenase"/>
    <property type="match status" value="2"/>
</dbReference>
<gene>
    <name evidence="2" type="ordered locus">Slin_6377</name>
</gene>
<evidence type="ECO:0000256" key="1">
    <source>
        <dbReference type="SAM" id="SignalP"/>
    </source>
</evidence>
<proteinExistence type="predicted"/>
<accession>D2QU53</accession>
<keyword evidence="3" id="KW-1185">Reference proteome</keyword>
<dbReference type="KEGG" id="sli:Slin_6377"/>